<dbReference type="GO" id="GO:0046872">
    <property type="term" value="F:metal ion binding"/>
    <property type="evidence" value="ECO:0007669"/>
    <property type="project" value="InterPro"/>
</dbReference>
<evidence type="ECO:0000256" key="5">
    <source>
        <dbReference type="ARBA" id="ARBA00021059"/>
    </source>
</evidence>
<dbReference type="InterPro" id="IPR013815">
    <property type="entry name" value="ATP_grasp_subdomain_1"/>
</dbReference>
<dbReference type="SMART" id="SM01001">
    <property type="entry name" value="AIRC"/>
    <property type="match status" value="1"/>
</dbReference>
<evidence type="ECO:0000256" key="7">
    <source>
        <dbReference type="ARBA" id="ARBA00022755"/>
    </source>
</evidence>
<evidence type="ECO:0000256" key="3">
    <source>
        <dbReference type="ARBA" id="ARBA00006114"/>
    </source>
</evidence>
<evidence type="ECO:0000256" key="6">
    <source>
        <dbReference type="ARBA" id="ARBA00022741"/>
    </source>
</evidence>
<dbReference type="InterPro" id="IPR011761">
    <property type="entry name" value="ATP-grasp"/>
</dbReference>
<name>A0A9P6JSH2_9AGAR</name>
<dbReference type="Gene3D" id="3.40.50.20">
    <property type="match status" value="1"/>
</dbReference>
<evidence type="ECO:0000256" key="1">
    <source>
        <dbReference type="ARBA" id="ARBA00001244"/>
    </source>
</evidence>
<evidence type="ECO:0000256" key="4">
    <source>
        <dbReference type="ARBA" id="ARBA00012329"/>
    </source>
</evidence>
<dbReference type="PROSITE" id="PS50975">
    <property type="entry name" value="ATP_GRASP"/>
    <property type="match status" value="1"/>
</dbReference>
<comment type="pathway">
    <text evidence="2 11">Purine metabolism; IMP biosynthesis via de novo pathway; 5-amino-1-(5-phospho-D-ribosyl)imidazole-4-carboxylate from 5-amino-1-(5-phospho-D-ribosyl)imidazole (carboxylase route): step 1/1.</text>
</comment>
<evidence type="ECO:0000256" key="11">
    <source>
        <dbReference type="PIRNR" id="PIRNR001340"/>
    </source>
</evidence>
<dbReference type="GO" id="GO:0004638">
    <property type="term" value="F:phosphoribosylaminoimidazole carboxylase activity"/>
    <property type="evidence" value="ECO:0007669"/>
    <property type="project" value="UniProtKB-UniRule"/>
</dbReference>
<dbReference type="Pfam" id="PF22660">
    <property type="entry name" value="RS_preATP-grasp-like"/>
    <property type="match status" value="1"/>
</dbReference>
<evidence type="ECO:0000313" key="13">
    <source>
        <dbReference type="EMBL" id="KAF9530943.1"/>
    </source>
</evidence>
<dbReference type="InterPro" id="IPR016185">
    <property type="entry name" value="PreATP-grasp_dom_sf"/>
</dbReference>
<dbReference type="InterPro" id="IPR033747">
    <property type="entry name" value="PurE_ClassI"/>
</dbReference>
<keyword evidence="10 11" id="KW-0456">Lyase</keyword>
<keyword evidence="7 11" id="KW-0658">Purine biosynthesis</keyword>
<comment type="caution">
    <text evidence="13">The sequence shown here is derived from an EMBL/GenBank/DDBJ whole genome shotgun (WGS) entry which is preliminary data.</text>
</comment>
<comment type="catalytic activity">
    <reaction evidence="1 11">
        <text>5-amino-1-(5-phospho-D-ribosyl)imidazole-4-carboxylate + H(+) = 5-amino-1-(5-phospho-beta-D-ribosyl)imidazole + CO2</text>
        <dbReference type="Rhea" id="RHEA:10792"/>
        <dbReference type="ChEBI" id="CHEBI:15378"/>
        <dbReference type="ChEBI" id="CHEBI:16526"/>
        <dbReference type="ChEBI" id="CHEBI:77657"/>
        <dbReference type="ChEBI" id="CHEBI:137981"/>
        <dbReference type="EC" id="4.1.1.21"/>
    </reaction>
</comment>
<dbReference type="PIRSF" id="PIRSF001340">
    <property type="entry name" value="AIR_carboxylase"/>
    <property type="match status" value="1"/>
</dbReference>
<dbReference type="Gene3D" id="3.30.1490.20">
    <property type="entry name" value="ATP-grasp fold, A domain"/>
    <property type="match status" value="1"/>
</dbReference>
<keyword evidence="8 11" id="KW-0210">Decarboxylase</keyword>
<evidence type="ECO:0000256" key="2">
    <source>
        <dbReference type="ARBA" id="ARBA00004747"/>
    </source>
</evidence>
<dbReference type="PANTHER" id="PTHR11609">
    <property type="entry name" value="PURINE BIOSYNTHESIS PROTEIN 6/7, PUR6/7"/>
    <property type="match status" value="1"/>
</dbReference>
<keyword evidence="9 11" id="KW-0067">ATP-binding</keyword>
<reference evidence="13" key="1">
    <citation type="submission" date="2020-11" db="EMBL/GenBank/DDBJ databases">
        <authorList>
            <consortium name="DOE Joint Genome Institute"/>
            <person name="Ahrendt S."/>
            <person name="Riley R."/>
            <person name="Andreopoulos W."/>
            <person name="Labutti K."/>
            <person name="Pangilinan J."/>
            <person name="Ruiz-Duenas F.J."/>
            <person name="Barrasa J.M."/>
            <person name="Sanchez-Garcia M."/>
            <person name="Camarero S."/>
            <person name="Miyauchi S."/>
            <person name="Serrano A."/>
            <person name="Linde D."/>
            <person name="Babiker R."/>
            <person name="Drula E."/>
            <person name="Ayuso-Fernandez I."/>
            <person name="Pacheco R."/>
            <person name="Padilla G."/>
            <person name="Ferreira P."/>
            <person name="Barriuso J."/>
            <person name="Kellner H."/>
            <person name="Castanera R."/>
            <person name="Alfaro M."/>
            <person name="Ramirez L."/>
            <person name="Pisabarro A.G."/>
            <person name="Kuo A."/>
            <person name="Tritt A."/>
            <person name="Lipzen A."/>
            <person name="He G."/>
            <person name="Yan M."/>
            <person name="Ng V."/>
            <person name="Cullen D."/>
            <person name="Martin F."/>
            <person name="Rosso M.-N."/>
            <person name="Henrissat B."/>
            <person name="Hibbett D."/>
            <person name="Martinez A.T."/>
            <person name="Grigoriev I.V."/>
        </authorList>
    </citation>
    <scope>NUCLEOTIDE SEQUENCE</scope>
    <source>
        <strain evidence="13">CBS 506.95</strain>
    </source>
</reference>
<feature type="domain" description="ATP-grasp" evidence="12">
    <location>
        <begin position="118"/>
        <end position="306"/>
    </location>
</feature>
<dbReference type="InterPro" id="IPR054350">
    <property type="entry name" value="PurT/PurK_preATP-grasp"/>
</dbReference>
<dbReference type="Pfam" id="PF00731">
    <property type="entry name" value="AIRC"/>
    <property type="match status" value="1"/>
</dbReference>
<evidence type="ECO:0000259" key="12">
    <source>
        <dbReference type="PROSITE" id="PS50975"/>
    </source>
</evidence>
<dbReference type="SUPFAM" id="SSF51246">
    <property type="entry name" value="Rudiment single hybrid motif"/>
    <property type="match status" value="1"/>
</dbReference>
<dbReference type="InterPro" id="IPR040686">
    <property type="entry name" value="PurK_C"/>
</dbReference>
<dbReference type="Pfam" id="PF17769">
    <property type="entry name" value="PurK_C"/>
    <property type="match status" value="1"/>
</dbReference>
<dbReference type="Pfam" id="PF02222">
    <property type="entry name" value="ATP-grasp"/>
    <property type="match status" value="1"/>
</dbReference>
<dbReference type="FunFam" id="3.40.50.1970:FF:000013">
    <property type="entry name" value="Phosphoribosylaminoimidazole carboxylase"/>
    <property type="match status" value="1"/>
</dbReference>
<dbReference type="SUPFAM" id="SSF52440">
    <property type="entry name" value="PreATP-grasp domain"/>
    <property type="match status" value="1"/>
</dbReference>
<dbReference type="GO" id="GO:0005524">
    <property type="term" value="F:ATP binding"/>
    <property type="evidence" value="ECO:0007669"/>
    <property type="project" value="UniProtKB-UniRule"/>
</dbReference>
<dbReference type="EMBL" id="MU157837">
    <property type="protein sequence ID" value="KAF9530943.1"/>
    <property type="molecule type" value="Genomic_DNA"/>
</dbReference>
<dbReference type="SUPFAM" id="SSF56059">
    <property type="entry name" value="Glutathione synthetase ATP-binding domain-like"/>
    <property type="match status" value="1"/>
</dbReference>
<dbReference type="Proteomes" id="UP000807306">
    <property type="component" value="Unassembled WGS sequence"/>
</dbReference>
<protein>
    <recommendedName>
        <fullName evidence="5 11">Phosphoribosylaminoimidazole carboxylase</fullName>
        <ecNumber evidence="4 11">4.1.1.21</ecNumber>
    </recommendedName>
</protein>
<comment type="similarity">
    <text evidence="3 11">In the C-terminal section; belongs to the AIR carboxylase family. Class I subfamily.</text>
</comment>
<evidence type="ECO:0000256" key="8">
    <source>
        <dbReference type="ARBA" id="ARBA00022793"/>
    </source>
</evidence>
<dbReference type="PANTHER" id="PTHR11609:SF5">
    <property type="entry name" value="PHOSPHORIBOSYLAMINOIMIDAZOLE CARBOXYLASE"/>
    <property type="match status" value="1"/>
</dbReference>
<dbReference type="OrthoDB" id="15425at2759"/>
<organism evidence="13 14">
    <name type="scientific">Crepidotus variabilis</name>
    <dbReference type="NCBI Taxonomy" id="179855"/>
    <lineage>
        <taxon>Eukaryota</taxon>
        <taxon>Fungi</taxon>
        <taxon>Dikarya</taxon>
        <taxon>Basidiomycota</taxon>
        <taxon>Agaricomycotina</taxon>
        <taxon>Agaricomycetes</taxon>
        <taxon>Agaricomycetidae</taxon>
        <taxon>Agaricales</taxon>
        <taxon>Agaricineae</taxon>
        <taxon>Crepidotaceae</taxon>
        <taxon>Crepidotus</taxon>
    </lineage>
</organism>
<dbReference type="NCBIfam" id="TIGR01161">
    <property type="entry name" value="purK"/>
    <property type="match status" value="1"/>
</dbReference>
<dbReference type="FunFam" id="3.30.470.20:FF:000037">
    <property type="entry name" value="Phosphoribosylaminoimidazole carboxylase, chloroplastic"/>
    <property type="match status" value="1"/>
</dbReference>
<dbReference type="InterPro" id="IPR000031">
    <property type="entry name" value="PurE_dom"/>
</dbReference>
<dbReference type="GO" id="GO:0006189">
    <property type="term" value="P:'de novo' IMP biosynthetic process"/>
    <property type="evidence" value="ECO:0007669"/>
    <property type="project" value="UniProtKB-UniRule"/>
</dbReference>
<keyword evidence="6 11" id="KW-0547">Nucleotide-binding</keyword>
<dbReference type="Gene3D" id="3.30.470.20">
    <property type="entry name" value="ATP-grasp fold, B domain"/>
    <property type="match status" value="1"/>
</dbReference>
<dbReference type="NCBIfam" id="TIGR01162">
    <property type="entry name" value="purE"/>
    <property type="match status" value="1"/>
</dbReference>
<evidence type="ECO:0000256" key="9">
    <source>
        <dbReference type="ARBA" id="ARBA00022840"/>
    </source>
</evidence>
<gene>
    <name evidence="13" type="ORF">CPB83DRAFT_904928</name>
</gene>
<dbReference type="SUPFAM" id="SSF52255">
    <property type="entry name" value="N5-CAIR mutase (phosphoribosylaminoimidazole carboxylase, PurE)"/>
    <property type="match status" value="1"/>
</dbReference>
<dbReference type="HAMAP" id="MF_01929">
    <property type="entry name" value="PurE_classI"/>
    <property type="match status" value="1"/>
</dbReference>
<evidence type="ECO:0000256" key="10">
    <source>
        <dbReference type="ARBA" id="ARBA00023239"/>
    </source>
</evidence>
<dbReference type="InterPro" id="IPR016301">
    <property type="entry name" value="Ade2_fungi/plant"/>
</dbReference>
<dbReference type="Gene3D" id="3.40.50.1970">
    <property type="match status" value="1"/>
</dbReference>
<dbReference type="EC" id="4.1.1.21" evidence="4 11"/>
<keyword evidence="14" id="KW-1185">Reference proteome</keyword>
<dbReference type="NCBIfam" id="NF004679">
    <property type="entry name" value="PRK06019.1-5"/>
    <property type="match status" value="1"/>
</dbReference>
<dbReference type="HAMAP" id="MF_01928">
    <property type="entry name" value="PurK"/>
    <property type="match status" value="1"/>
</dbReference>
<dbReference type="AlphaFoldDB" id="A0A9P6JSH2"/>
<dbReference type="InterPro" id="IPR005875">
    <property type="entry name" value="PurK"/>
</dbReference>
<dbReference type="InterPro" id="IPR003135">
    <property type="entry name" value="ATP-grasp_carboxylate-amine"/>
</dbReference>
<proteinExistence type="inferred from homology"/>
<dbReference type="InterPro" id="IPR011054">
    <property type="entry name" value="Rudment_hybrid_motif"/>
</dbReference>
<accession>A0A9P6JSH2</accession>
<evidence type="ECO:0000313" key="14">
    <source>
        <dbReference type="Proteomes" id="UP000807306"/>
    </source>
</evidence>
<sequence>MTEKIVGIRSGGGQLGRMLAASASLLNVQVIILDAGQHAPAKQVVAPRTPAHEHINGSFTDPVKIRELAAKVDVLTVEIEHVDAVTLETIQAETRERNLAIHPSPFTIQIIQDKFRQKEHLNSRKLPVSDFLAVESSIESIQRAAEKLGLPLMLKSRTLAYDGRGNYALHNLSNAQEALDFLGDRPLYAEKWVPFVKEIAIMVVRTTSGEVQSYPVVETVHKNNICHLVFAPLRTRDPALTRKATSIAESAVRSFAGAGVFGVEMFLMENGTIFINEIAPRPHNSGHYTIEACETSQYENHLRAILSLPLGSTTLKVPTTAMLNLIGHSSNISDITSTVDAALSSPGVSVHLYGKAECRKGRKMGHITIVAESDSQLRERLRPLLESMPDAKTELAKQDVDLYASLPPALGSGFSSRDPLVGVIMGSDSDLPAMLPAARLLDQFKIPYELTIVSAHRTPDRLVEYARSATTRGLRTIIAGAGGAAHLPGMVAAMTALPVIGVPVKGSTLDGVDSLHSIVQMPRGIPVATVAINNGMNAGLLAVRILSAGMPRLIEAMEAYMKKMEGEVMGKVEKLEEVGWEKYEVKK</sequence>